<feature type="domain" description="CTLH" evidence="3">
    <location>
        <begin position="344"/>
        <end position="401"/>
    </location>
</feature>
<reference evidence="4 5" key="1">
    <citation type="journal article" date="2018" name="BMC Genomics">
        <title>The genome of Naegleria lovaniensis, the basis for a comparative approach to unravel pathogenicity factors of the human pathogenic amoeba N. fowleri.</title>
        <authorList>
            <person name="Liechti N."/>
            <person name="Schurch N."/>
            <person name="Bruggmann R."/>
            <person name="Wittwer M."/>
        </authorList>
    </citation>
    <scope>NUCLEOTIDE SEQUENCE [LARGE SCALE GENOMIC DNA]</scope>
    <source>
        <strain evidence="4 5">ATCC 30569</strain>
    </source>
</reference>
<dbReference type="PROSITE" id="PS50897">
    <property type="entry name" value="CTLH"/>
    <property type="match status" value="1"/>
</dbReference>
<dbReference type="SUPFAM" id="SSF49899">
    <property type="entry name" value="Concanavalin A-like lectins/glucanases"/>
    <property type="match status" value="1"/>
</dbReference>
<dbReference type="Gene3D" id="2.60.120.920">
    <property type="match status" value="1"/>
</dbReference>
<dbReference type="InterPro" id="IPR001870">
    <property type="entry name" value="B30.2/SPRY"/>
</dbReference>
<evidence type="ECO:0000259" key="2">
    <source>
        <dbReference type="PROSITE" id="PS50188"/>
    </source>
</evidence>
<dbReference type="InterPro" id="IPR043136">
    <property type="entry name" value="B30.2/SPRY_sf"/>
</dbReference>
<dbReference type="Pfam" id="PF10607">
    <property type="entry name" value="CTLH"/>
    <property type="match status" value="1"/>
</dbReference>
<dbReference type="InterPro" id="IPR006595">
    <property type="entry name" value="CTLH_C"/>
</dbReference>
<dbReference type="PANTHER" id="PTHR12864">
    <property type="entry name" value="RAN BINDING PROTEIN 9-RELATED"/>
    <property type="match status" value="1"/>
</dbReference>
<comment type="caution">
    <text evidence="4">The sequence shown here is derived from an EMBL/GenBank/DDBJ whole genome shotgun (WGS) entry which is preliminary data.</text>
</comment>
<evidence type="ECO:0000256" key="1">
    <source>
        <dbReference type="SAM" id="MobiDB-lite"/>
    </source>
</evidence>
<feature type="region of interest" description="Disordered" evidence="1">
    <location>
        <begin position="1"/>
        <end position="52"/>
    </location>
</feature>
<dbReference type="Pfam" id="PF00622">
    <property type="entry name" value="SPRY"/>
    <property type="match status" value="1"/>
</dbReference>
<dbReference type="InterPro" id="IPR024964">
    <property type="entry name" value="CTLH/CRA"/>
</dbReference>
<dbReference type="CDD" id="cd12885">
    <property type="entry name" value="SPRY_RanBP_like"/>
    <property type="match status" value="1"/>
</dbReference>
<dbReference type="Proteomes" id="UP000816034">
    <property type="component" value="Unassembled WGS sequence"/>
</dbReference>
<dbReference type="PROSITE" id="PS50188">
    <property type="entry name" value="B302_SPRY"/>
    <property type="match status" value="1"/>
</dbReference>
<evidence type="ECO:0000259" key="3">
    <source>
        <dbReference type="PROSITE" id="PS50897"/>
    </source>
</evidence>
<dbReference type="InterPro" id="IPR013144">
    <property type="entry name" value="CRA_dom"/>
</dbReference>
<dbReference type="SMART" id="SM00668">
    <property type="entry name" value="CTLH"/>
    <property type="match status" value="1"/>
</dbReference>
<feature type="domain" description="B30.2/SPRY" evidence="2">
    <location>
        <begin position="73"/>
        <end position="263"/>
    </location>
</feature>
<proteinExistence type="predicted"/>
<dbReference type="SMART" id="SM00757">
    <property type="entry name" value="CRA"/>
    <property type="match status" value="1"/>
</dbReference>
<dbReference type="InterPro" id="IPR050618">
    <property type="entry name" value="Ubq-SigPath_Reg"/>
</dbReference>
<organism evidence="4 5">
    <name type="scientific">Naegleria lovaniensis</name>
    <name type="common">Amoeba</name>
    <dbReference type="NCBI Taxonomy" id="51637"/>
    <lineage>
        <taxon>Eukaryota</taxon>
        <taxon>Discoba</taxon>
        <taxon>Heterolobosea</taxon>
        <taxon>Tetramitia</taxon>
        <taxon>Eutetramitia</taxon>
        <taxon>Vahlkampfiidae</taxon>
        <taxon>Naegleria</taxon>
    </lineage>
</organism>
<dbReference type="EMBL" id="PYSW02000011">
    <property type="protein sequence ID" value="KAG2388113.1"/>
    <property type="molecule type" value="Genomic_DNA"/>
</dbReference>
<dbReference type="SMART" id="SM00449">
    <property type="entry name" value="SPRY"/>
    <property type="match status" value="1"/>
</dbReference>
<dbReference type="InterPro" id="IPR006594">
    <property type="entry name" value="LisH"/>
</dbReference>
<dbReference type="InterPro" id="IPR044736">
    <property type="entry name" value="Gid1/RanBPM/SPLA_SPRY"/>
</dbReference>
<evidence type="ECO:0000313" key="4">
    <source>
        <dbReference type="EMBL" id="KAG2388113.1"/>
    </source>
</evidence>
<dbReference type="PROSITE" id="PS50896">
    <property type="entry name" value="LISH"/>
    <property type="match status" value="1"/>
</dbReference>
<dbReference type="RefSeq" id="XP_044552105.1">
    <property type="nucleotide sequence ID" value="XM_044699838.1"/>
</dbReference>
<protein>
    <submittedName>
        <fullName evidence="4">Uncharacterized protein</fullName>
    </submittedName>
</protein>
<dbReference type="AlphaFoldDB" id="A0AA88GXC8"/>
<keyword evidence="5" id="KW-1185">Reference proteome</keyword>
<dbReference type="GeneID" id="68093419"/>
<evidence type="ECO:0000313" key="5">
    <source>
        <dbReference type="Proteomes" id="UP000816034"/>
    </source>
</evidence>
<name>A0AA88GXC8_NAELO</name>
<accession>A0AA88GXC8</accession>
<dbReference type="InterPro" id="IPR013320">
    <property type="entry name" value="ConA-like_dom_sf"/>
</dbReference>
<dbReference type="InterPro" id="IPR003877">
    <property type="entry name" value="SPRY_dom"/>
</dbReference>
<gene>
    <name evidence="4" type="ORF">C9374_000963</name>
</gene>
<sequence length="528" mass="59214">MSHRFPLNSSRQRSFFARIQPSSSSSASSSSSSAPQQSGSQESKTTDTHSVSEEQSINLFNHSMIDEHVEGSSSGYQLHVLKKHPSLFEDSPSCFNVDDKSNFIKVEKNMVTIKYTGRGNQQQEIGSIRANVPFSGRNLIDYFEIQIICAGERSSIMIGLTDEKSDFVNTRHPGYDANSFGLFGLDGAMYTNSKKVKSITTKFADGDVIGCGVNYNQKNIFFTKNGVSLGVAFQIKSCGRLVPTVGMHSKNEVVKGIFSNFRFDLDSMIENERRNVQQYVDSIKLFDEDTSSSWSQTLSDKSTERREGSELDLLVRDYLFYYGFSDTLKVFEQSAALKPTLDNSCETRKIICKLIEAGEAQKACTMIEEKFPECLNEYDDVRLRLYCQIMIEMLKNHQLLEALQFSKQKIARYIFTNNNMDQFDGVTNGSSPSTSSKKKKKNAASLSKLALETVGLLAFSDLSTCPFTHLLSQDYRNELSSLVNQMLLAYSGEKRSFSSLETCVRQLDLVRKALIENGSGNLIDYDSL</sequence>
<feature type="compositionally biased region" description="Low complexity" evidence="1">
    <location>
        <begin position="20"/>
        <end position="43"/>
    </location>
</feature>